<sequence>MKIRDVVLLLSLTSLPLHADILSVADAAMLTKAIEQLEQLRSQYQLLSQTYSTAQSQLENMQQLKNFNSGHYGFGGLANSHADLNARQWSPNTWDDALHNIAGGNPARYQELVKAYQRNHVILDDATYRKGASLTRLKEYKNNVAVNQAVSVQATYAFNEVNRHLKAIHDLSNHIDKAANTKAAIDLNSRLLAEIAYIQTENLKLQTLMSQQVAQESSTTLATENDSVRFNALPDE</sequence>
<dbReference type="Gene3D" id="1.20.58.430">
    <property type="entry name" value="Type IV secretion system, VirB5-domain"/>
    <property type="match status" value="1"/>
</dbReference>
<evidence type="ECO:0000256" key="1">
    <source>
        <dbReference type="SAM" id="Coils"/>
    </source>
</evidence>
<evidence type="ECO:0000313" key="4">
    <source>
        <dbReference type="Proteomes" id="UP000054773"/>
    </source>
</evidence>
<protein>
    <submittedName>
        <fullName evidence="3">Vir protein B5</fullName>
    </submittedName>
</protein>
<dbReference type="InterPro" id="IPR014158">
    <property type="entry name" value="T4SS_VirB5"/>
</dbReference>
<evidence type="ECO:0000256" key="2">
    <source>
        <dbReference type="SAM" id="SignalP"/>
    </source>
</evidence>
<name>A0A0W0TSM4_LEGER</name>
<dbReference type="AlphaFoldDB" id="A0A0W0TSM4"/>
<proteinExistence type="predicted"/>
<dbReference type="Proteomes" id="UP000054773">
    <property type="component" value="Unassembled WGS sequence"/>
</dbReference>
<keyword evidence="2" id="KW-0732">Signal</keyword>
<organism evidence="3 4">
    <name type="scientific">Legionella erythra</name>
    <dbReference type="NCBI Taxonomy" id="448"/>
    <lineage>
        <taxon>Bacteria</taxon>
        <taxon>Pseudomonadati</taxon>
        <taxon>Pseudomonadota</taxon>
        <taxon>Gammaproteobacteria</taxon>
        <taxon>Legionellales</taxon>
        <taxon>Legionellaceae</taxon>
        <taxon>Legionella</taxon>
    </lineage>
</organism>
<comment type="caution">
    <text evidence="3">The sequence shown here is derived from an EMBL/GenBank/DDBJ whole genome shotgun (WGS) entry which is preliminary data.</text>
</comment>
<dbReference type="OrthoDB" id="5635858at2"/>
<dbReference type="Pfam" id="PF07996">
    <property type="entry name" value="T4SS"/>
    <property type="match status" value="1"/>
</dbReference>
<dbReference type="EMBL" id="LNYA01000018">
    <property type="protein sequence ID" value="KTC98689.1"/>
    <property type="molecule type" value="Genomic_DNA"/>
</dbReference>
<dbReference type="SUPFAM" id="SSF101082">
    <property type="entry name" value="Typo IV secretion system protein TraC"/>
    <property type="match status" value="1"/>
</dbReference>
<keyword evidence="1" id="KW-0175">Coiled coil</keyword>
<evidence type="ECO:0000313" key="3">
    <source>
        <dbReference type="EMBL" id="KTC98689.1"/>
    </source>
</evidence>
<keyword evidence="4" id="KW-1185">Reference proteome</keyword>
<reference evidence="3 4" key="1">
    <citation type="submission" date="2015-11" db="EMBL/GenBank/DDBJ databases">
        <title>Genomic analysis of 38 Legionella species identifies large and diverse effector repertoires.</title>
        <authorList>
            <person name="Burstein D."/>
            <person name="Amaro F."/>
            <person name="Zusman T."/>
            <person name="Lifshitz Z."/>
            <person name="Cohen O."/>
            <person name="Gilbert J.A."/>
            <person name="Pupko T."/>
            <person name="Shuman H.A."/>
            <person name="Segal G."/>
        </authorList>
    </citation>
    <scope>NUCLEOTIDE SEQUENCE [LARGE SCALE GENOMIC DNA]</scope>
    <source>
        <strain evidence="3 4">SE-32A-C8</strain>
    </source>
</reference>
<dbReference type="RefSeq" id="WP_058526019.1">
    <property type="nucleotide sequence ID" value="NZ_CAAAHY010000008.1"/>
</dbReference>
<dbReference type="STRING" id="448.Lery_0853"/>
<feature type="coiled-coil region" evidence="1">
    <location>
        <begin position="27"/>
        <end position="64"/>
    </location>
</feature>
<accession>A0A0W0TSM4</accession>
<feature type="chain" id="PRO_5006913346" evidence="2">
    <location>
        <begin position="20"/>
        <end position="236"/>
    </location>
</feature>
<dbReference type="InterPro" id="IPR023220">
    <property type="entry name" value="T4SS_VirB5-domain"/>
</dbReference>
<feature type="signal peptide" evidence="2">
    <location>
        <begin position="1"/>
        <end position="19"/>
    </location>
</feature>
<gene>
    <name evidence="3" type="primary">lvhB_3</name>
    <name evidence="3" type="ORF">Lery_0853</name>
</gene>
<dbReference type="PATRIC" id="fig|448.7.peg.892"/>